<dbReference type="Gene3D" id="2.60.40.1400">
    <property type="entry name" value="G protein-activated inward rectifier potassium channel 1"/>
    <property type="match status" value="1"/>
</dbReference>
<evidence type="ECO:0000256" key="9">
    <source>
        <dbReference type="ARBA" id="ARBA00023136"/>
    </source>
</evidence>
<dbReference type="InterPro" id="IPR013518">
    <property type="entry name" value="K_chnl_inward-rec_Kir_cyto"/>
</dbReference>
<evidence type="ECO:0000313" key="15">
    <source>
        <dbReference type="Proteomes" id="UP000264071"/>
    </source>
</evidence>
<evidence type="ECO:0000256" key="2">
    <source>
        <dbReference type="ARBA" id="ARBA00022448"/>
    </source>
</evidence>
<dbReference type="AlphaFoldDB" id="A0A3D4VAW2"/>
<protein>
    <submittedName>
        <fullName evidence="14">Transporter</fullName>
    </submittedName>
</protein>
<dbReference type="InterPro" id="IPR014756">
    <property type="entry name" value="Ig_E-set"/>
</dbReference>
<dbReference type="GO" id="GO:1990573">
    <property type="term" value="P:potassium ion import across plasma membrane"/>
    <property type="evidence" value="ECO:0007669"/>
    <property type="project" value="TreeGrafter"/>
</dbReference>
<dbReference type="Gene3D" id="1.10.287.70">
    <property type="match status" value="1"/>
</dbReference>
<evidence type="ECO:0000256" key="5">
    <source>
        <dbReference type="ARBA" id="ARBA00022882"/>
    </source>
</evidence>
<dbReference type="GO" id="GO:0005886">
    <property type="term" value="C:plasma membrane"/>
    <property type="evidence" value="ECO:0007669"/>
    <property type="project" value="TreeGrafter"/>
</dbReference>
<proteinExistence type="predicted"/>
<evidence type="ECO:0000256" key="1">
    <source>
        <dbReference type="ARBA" id="ARBA00004141"/>
    </source>
</evidence>
<keyword evidence="10" id="KW-0407">Ion channel</keyword>
<keyword evidence="2" id="KW-0813">Transport</keyword>
<dbReference type="GO" id="GO:0034765">
    <property type="term" value="P:regulation of monoatomic ion transmembrane transport"/>
    <property type="evidence" value="ECO:0007669"/>
    <property type="project" value="TreeGrafter"/>
</dbReference>
<reference evidence="14 15" key="1">
    <citation type="journal article" date="2018" name="Nat. Biotechnol.">
        <title>A standardized bacterial taxonomy based on genome phylogeny substantially revises the tree of life.</title>
        <authorList>
            <person name="Parks D.H."/>
            <person name="Chuvochina M."/>
            <person name="Waite D.W."/>
            <person name="Rinke C."/>
            <person name="Skarshewski A."/>
            <person name="Chaumeil P.A."/>
            <person name="Hugenholtz P."/>
        </authorList>
    </citation>
    <scope>NUCLEOTIDE SEQUENCE [LARGE SCALE GENOMIC DNA]</scope>
    <source>
        <strain evidence="14">UBA8844</strain>
    </source>
</reference>
<feature type="compositionally biased region" description="Low complexity" evidence="11">
    <location>
        <begin position="15"/>
        <end position="24"/>
    </location>
</feature>
<comment type="caution">
    <text evidence="14">The sequence shown here is derived from an EMBL/GenBank/DDBJ whole genome shotgun (WGS) entry which is preliminary data.</text>
</comment>
<dbReference type="InterPro" id="IPR041647">
    <property type="entry name" value="IRK_C"/>
</dbReference>
<keyword evidence="3" id="KW-0633">Potassium transport</keyword>
<sequence length="345" mass="37373">MTAPATDHLNDTDAADISAPAPPADSDLGFGRVVAQQTRGRFLSKDGRATARKFGLGGQRTEHLYLRALNVPWGTFLLWTVGAVLLMNGIFALGYGSLGSGAIAGAGTLGLDDPFMRAFVYSVGAFTTTGTDGLHAMGSAAHLLTIMQSLIGPLTGMIIAGLVIARLTRPRARLRFSESAVIAPYEGGRGLMFRFVNELPSELTDVTVSVNLFWYEDIDGKRERNFHVLTLEREHVAFFPLHWTVVHPITADSPMRGVTPERLCSGDTEILVLITAHEETFSTHVSVRASYRWDEVSWDAKFANIFTTAGDDALAIDVDRLSRFDRLPEGTTRIPAPAEGAPISA</sequence>
<keyword evidence="8" id="KW-0406">Ion transport</keyword>
<evidence type="ECO:0000256" key="6">
    <source>
        <dbReference type="ARBA" id="ARBA00022958"/>
    </source>
</evidence>
<evidence type="ECO:0000256" key="7">
    <source>
        <dbReference type="ARBA" id="ARBA00022989"/>
    </source>
</evidence>
<organism evidence="14 15">
    <name type="scientific">Gemmatimonas aurantiaca</name>
    <dbReference type="NCBI Taxonomy" id="173480"/>
    <lineage>
        <taxon>Bacteria</taxon>
        <taxon>Pseudomonadati</taxon>
        <taxon>Gemmatimonadota</taxon>
        <taxon>Gemmatimonadia</taxon>
        <taxon>Gemmatimonadales</taxon>
        <taxon>Gemmatimonadaceae</taxon>
        <taxon>Gemmatimonas</taxon>
    </lineage>
</organism>
<dbReference type="GO" id="GO:0005242">
    <property type="term" value="F:inward rectifier potassium channel activity"/>
    <property type="evidence" value="ECO:0007669"/>
    <property type="project" value="InterPro"/>
</dbReference>
<feature type="transmembrane region" description="Helical" evidence="12">
    <location>
        <begin position="143"/>
        <end position="165"/>
    </location>
</feature>
<evidence type="ECO:0000256" key="12">
    <source>
        <dbReference type="SAM" id="Phobius"/>
    </source>
</evidence>
<keyword evidence="5" id="KW-0851">Voltage-gated channel</keyword>
<keyword evidence="7 12" id="KW-1133">Transmembrane helix</keyword>
<name>A0A3D4VAW2_9BACT</name>
<dbReference type="EMBL" id="DPIY01000010">
    <property type="protein sequence ID" value="HCT57768.1"/>
    <property type="molecule type" value="Genomic_DNA"/>
</dbReference>
<keyword evidence="4 12" id="KW-0812">Transmembrane</keyword>
<accession>A0A3D4VAW2</accession>
<feature type="region of interest" description="Disordered" evidence="11">
    <location>
        <begin position="1"/>
        <end position="24"/>
    </location>
</feature>
<evidence type="ECO:0000256" key="10">
    <source>
        <dbReference type="ARBA" id="ARBA00023303"/>
    </source>
</evidence>
<comment type="subcellular location">
    <subcellularLocation>
        <location evidence="1">Membrane</location>
        <topology evidence="1">Multi-pass membrane protein</topology>
    </subcellularLocation>
</comment>
<dbReference type="PANTHER" id="PTHR11767">
    <property type="entry name" value="INWARD RECTIFIER POTASSIUM CHANNEL"/>
    <property type="match status" value="1"/>
</dbReference>
<evidence type="ECO:0000259" key="13">
    <source>
        <dbReference type="Pfam" id="PF17655"/>
    </source>
</evidence>
<evidence type="ECO:0000256" key="8">
    <source>
        <dbReference type="ARBA" id="ARBA00023065"/>
    </source>
</evidence>
<dbReference type="Pfam" id="PF17655">
    <property type="entry name" value="IRK_C"/>
    <property type="match status" value="1"/>
</dbReference>
<dbReference type="SUPFAM" id="SSF81296">
    <property type="entry name" value="E set domains"/>
    <property type="match status" value="1"/>
</dbReference>
<dbReference type="OMA" id="QGQTCLM"/>
<dbReference type="GO" id="GO:0034702">
    <property type="term" value="C:monoatomic ion channel complex"/>
    <property type="evidence" value="ECO:0007669"/>
    <property type="project" value="UniProtKB-KW"/>
</dbReference>
<keyword evidence="6" id="KW-0630">Potassium</keyword>
<keyword evidence="9 12" id="KW-0472">Membrane</keyword>
<dbReference type="InterPro" id="IPR016449">
    <property type="entry name" value="K_chnl_inward-rec_Kir"/>
</dbReference>
<evidence type="ECO:0000256" key="3">
    <source>
        <dbReference type="ARBA" id="ARBA00022538"/>
    </source>
</evidence>
<gene>
    <name evidence="14" type="ORF">DGD08_11260</name>
</gene>
<dbReference type="Proteomes" id="UP000264071">
    <property type="component" value="Unassembled WGS sequence"/>
</dbReference>
<evidence type="ECO:0000313" key="14">
    <source>
        <dbReference type="EMBL" id="HCT57768.1"/>
    </source>
</evidence>
<evidence type="ECO:0000256" key="11">
    <source>
        <dbReference type="SAM" id="MobiDB-lite"/>
    </source>
</evidence>
<feature type="transmembrane region" description="Helical" evidence="12">
    <location>
        <begin position="76"/>
        <end position="98"/>
    </location>
</feature>
<evidence type="ECO:0000256" key="4">
    <source>
        <dbReference type="ARBA" id="ARBA00022692"/>
    </source>
</evidence>
<feature type="domain" description="Inward rectifier potassium channel C-terminal" evidence="13">
    <location>
        <begin position="174"/>
        <end position="325"/>
    </location>
</feature>